<gene>
    <name evidence="1" type="ORF">JOF44_003267</name>
</gene>
<sequence length="238" mass="24859">MPNPLPAAATAPAVASATIAMLLADSRLPAGAHVSSNSLEAALRDGLAPSDVGDYLATRMRTVVPVEAGTAVLARRIRFGTVGVDELAALERLRAEWAARTPSRAQREVAEALGDGLRRLADVLWPGAVPPPSRRETPWPRPLVLGLVAVAAGLDGEDLVRLVAYDDAQTVAAALLKLEPGDPRTAASLVLAACALLEPRVAELAALEDPARIPCSGAPLTEGWAEAQSTLPRRLFRA</sequence>
<dbReference type="InterPro" id="IPR002639">
    <property type="entry name" value="UreF"/>
</dbReference>
<dbReference type="Pfam" id="PF01730">
    <property type="entry name" value="UreF"/>
    <property type="match status" value="1"/>
</dbReference>
<reference evidence="1 2" key="1">
    <citation type="submission" date="2021-03" db="EMBL/GenBank/DDBJ databases">
        <title>Sequencing the genomes of 1000 actinobacteria strains.</title>
        <authorList>
            <person name="Klenk H.-P."/>
        </authorList>
    </citation>
    <scope>NUCLEOTIDE SEQUENCE [LARGE SCALE GENOMIC DNA]</scope>
    <source>
        <strain evidence="1 2">DSM 14564</strain>
    </source>
</reference>
<evidence type="ECO:0000313" key="1">
    <source>
        <dbReference type="EMBL" id="MBP2410364.1"/>
    </source>
</evidence>
<organism evidence="1 2">
    <name type="scientific">Brachybacterium fresconis</name>
    <dbReference type="NCBI Taxonomy" id="173363"/>
    <lineage>
        <taxon>Bacteria</taxon>
        <taxon>Bacillati</taxon>
        <taxon>Actinomycetota</taxon>
        <taxon>Actinomycetes</taxon>
        <taxon>Micrococcales</taxon>
        <taxon>Dermabacteraceae</taxon>
        <taxon>Brachybacterium</taxon>
    </lineage>
</organism>
<comment type="caution">
    <text evidence="1">The sequence shown here is derived from an EMBL/GenBank/DDBJ whole genome shotgun (WGS) entry which is preliminary data.</text>
</comment>
<keyword evidence="2" id="KW-1185">Reference proteome</keyword>
<dbReference type="EMBL" id="JAGIOC010000001">
    <property type="protein sequence ID" value="MBP2410364.1"/>
    <property type="molecule type" value="Genomic_DNA"/>
</dbReference>
<evidence type="ECO:0000313" key="2">
    <source>
        <dbReference type="Proteomes" id="UP000698222"/>
    </source>
</evidence>
<proteinExistence type="predicted"/>
<dbReference type="Gene3D" id="1.10.4190.10">
    <property type="entry name" value="Urease accessory protein UreF"/>
    <property type="match status" value="1"/>
</dbReference>
<name>A0ABS4YNJ6_9MICO</name>
<accession>A0ABS4YNJ6</accession>
<dbReference type="RefSeq" id="WP_209893872.1">
    <property type="nucleotide sequence ID" value="NZ_BAAAJV010000016.1"/>
</dbReference>
<dbReference type="InterPro" id="IPR038277">
    <property type="entry name" value="UreF_sf"/>
</dbReference>
<dbReference type="Proteomes" id="UP000698222">
    <property type="component" value="Unassembled WGS sequence"/>
</dbReference>
<protein>
    <submittedName>
        <fullName evidence="1">Urease accessory protein</fullName>
    </submittedName>
</protein>